<reference evidence="1 2" key="1">
    <citation type="journal article" date="2006" name="Science">
        <title>The genome of black cottonwood, Populus trichocarpa (Torr. &amp; Gray).</title>
        <authorList>
            <person name="Tuskan G.A."/>
            <person name="Difazio S."/>
            <person name="Jansson S."/>
            <person name="Bohlmann J."/>
            <person name="Grigoriev I."/>
            <person name="Hellsten U."/>
            <person name="Putnam N."/>
            <person name="Ralph S."/>
            <person name="Rombauts S."/>
            <person name="Salamov A."/>
            <person name="Schein J."/>
            <person name="Sterck L."/>
            <person name="Aerts A."/>
            <person name="Bhalerao R.R."/>
            <person name="Bhalerao R.P."/>
            <person name="Blaudez D."/>
            <person name="Boerjan W."/>
            <person name="Brun A."/>
            <person name="Brunner A."/>
            <person name="Busov V."/>
            <person name="Campbell M."/>
            <person name="Carlson J."/>
            <person name="Chalot M."/>
            <person name="Chapman J."/>
            <person name="Chen G.L."/>
            <person name="Cooper D."/>
            <person name="Coutinho P.M."/>
            <person name="Couturier J."/>
            <person name="Covert S."/>
            <person name="Cronk Q."/>
            <person name="Cunningham R."/>
            <person name="Davis J."/>
            <person name="Degroeve S."/>
            <person name="Dejardin A."/>
            <person name="Depamphilis C."/>
            <person name="Detter J."/>
            <person name="Dirks B."/>
            <person name="Dubchak I."/>
            <person name="Duplessis S."/>
            <person name="Ehlting J."/>
            <person name="Ellis B."/>
            <person name="Gendler K."/>
            <person name="Goodstein D."/>
            <person name="Gribskov M."/>
            <person name="Grimwood J."/>
            <person name="Groover A."/>
            <person name="Gunter L."/>
            <person name="Hamberger B."/>
            <person name="Heinze B."/>
            <person name="Helariutta Y."/>
            <person name="Henrissat B."/>
            <person name="Holligan D."/>
            <person name="Holt R."/>
            <person name="Huang W."/>
            <person name="Islam-Faridi N."/>
            <person name="Jones S."/>
            <person name="Jones-Rhoades M."/>
            <person name="Jorgensen R."/>
            <person name="Joshi C."/>
            <person name="Kangasjarvi J."/>
            <person name="Karlsson J."/>
            <person name="Kelleher C."/>
            <person name="Kirkpatrick R."/>
            <person name="Kirst M."/>
            <person name="Kohler A."/>
            <person name="Kalluri U."/>
            <person name="Larimer F."/>
            <person name="Leebens-Mack J."/>
            <person name="Leple J.C."/>
            <person name="Locascio P."/>
            <person name="Lou Y."/>
            <person name="Lucas S."/>
            <person name="Martin F."/>
            <person name="Montanini B."/>
            <person name="Napoli C."/>
            <person name="Nelson D.R."/>
            <person name="Nelson C."/>
            <person name="Nieminen K."/>
            <person name="Nilsson O."/>
            <person name="Pereda V."/>
            <person name="Peter G."/>
            <person name="Philippe R."/>
            <person name="Pilate G."/>
            <person name="Poliakov A."/>
            <person name="Razumovskaya J."/>
            <person name="Richardson P."/>
            <person name="Rinaldi C."/>
            <person name="Ritland K."/>
            <person name="Rouze P."/>
            <person name="Ryaboy D."/>
            <person name="Schmutz J."/>
            <person name="Schrader J."/>
            <person name="Segerman B."/>
            <person name="Shin H."/>
            <person name="Siddiqui A."/>
            <person name="Sterky F."/>
            <person name="Terry A."/>
            <person name="Tsai C.J."/>
            <person name="Uberbacher E."/>
            <person name="Unneberg P."/>
            <person name="Vahala J."/>
            <person name="Wall K."/>
            <person name="Wessler S."/>
            <person name="Yang G."/>
            <person name="Yin T."/>
            <person name="Douglas C."/>
            <person name="Marra M."/>
            <person name="Sandberg G."/>
            <person name="Van de Peer Y."/>
            <person name="Rokhsar D."/>
        </authorList>
    </citation>
    <scope>NUCLEOTIDE SEQUENCE [LARGE SCALE GENOMIC DNA]</scope>
    <source>
        <strain evidence="2">cv. Nisqually</strain>
    </source>
</reference>
<dbReference type="Proteomes" id="UP000006729">
    <property type="component" value="Chromosome 3"/>
</dbReference>
<evidence type="ECO:0000313" key="2">
    <source>
        <dbReference type="Proteomes" id="UP000006729"/>
    </source>
</evidence>
<dbReference type="InParanoid" id="U5GKU7"/>
<accession>U5GKU7</accession>
<dbReference type="AlphaFoldDB" id="U5GKU7"/>
<proteinExistence type="predicted"/>
<organism evidence="1 2">
    <name type="scientific">Populus trichocarpa</name>
    <name type="common">Western balsam poplar</name>
    <name type="synonym">Populus balsamifera subsp. trichocarpa</name>
    <dbReference type="NCBI Taxonomy" id="3694"/>
    <lineage>
        <taxon>Eukaryota</taxon>
        <taxon>Viridiplantae</taxon>
        <taxon>Streptophyta</taxon>
        <taxon>Embryophyta</taxon>
        <taxon>Tracheophyta</taxon>
        <taxon>Spermatophyta</taxon>
        <taxon>Magnoliopsida</taxon>
        <taxon>eudicotyledons</taxon>
        <taxon>Gunneridae</taxon>
        <taxon>Pentapetalae</taxon>
        <taxon>rosids</taxon>
        <taxon>fabids</taxon>
        <taxon>Malpighiales</taxon>
        <taxon>Salicaceae</taxon>
        <taxon>Saliceae</taxon>
        <taxon>Populus</taxon>
    </lineage>
</organism>
<protein>
    <submittedName>
        <fullName evidence="1">Uncharacterized protein</fullName>
    </submittedName>
</protein>
<name>U5GKU7_POPTR</name>
<keyword evidence="2" id="KW-1185">Reference proteome</keyword>
<gene>
    <name evidence="1" type="ORF">POPTR_003G001100</name>
</gene>
<dbReference type="HOGENOM" id="CLU_2798697_0_0_1"/>
<sequence length="68" mass="7796">MCYEQQQKQSLHMIPPTGALCWIRSGYSINGSQMLTTKGSKVGTQTTTPYMYIQILHKRNAKLRTKTF</sequence>
<dbReference type="EMBL" id="CM009292">
    <property type="protein sequence ID" value="PNT42912.1"/>
    <property type="molecule type" value="Genomic_DNA"/>
</dbReference>
<evidence type="ECO:0000313" key="1">
    <source>
        <dbReference type="EMBL" id="PNT42912.1"/>
    </source>
</evidence>